<keyword evidence="4 12" id="KW-0813">Transport</keyword>
<evidence type="ECO:0000256" key="4">
    <source>
        <dbReference type="ARBA" id="ARBA00022448"/>
    </source>
</evidence>
<keyword evidence="7 12" id="KW-1005">Bacterial flagellum biogenesis</keyword>
<dbReference type="PRINTS" id="PR00950">
    <property type="entry name" value="TYPE3IMSPROT"/>
</dbReference>
<reference evidence="14 15" key="1">
    <citation type="submission" date="2023-04" db="EMBL/GenBank/DDBJ databases">
        <title>Fusibacter bizertensis strain WBS, isolated from littoral bottom sediments of the Arctic seas - biochemical and genomic analysis.</title>
        <authorList>
            <person name="Brioukhanov A.L."/>
        </authorList>
    </citation>
    <scope>NUCLEOTIDE SEQUENCE [LARGE SCALE GENOMIC DNA]</scope>
    <source>
        <strain evidence="14 15">WBS</strain>
    </source>
</reference>
<evidence type="ECO:0000313" key="15">
    <source>
        <dbReference type="Proteomes" id="UP001158045"/>
    </source>
</evidence>
<dbReference type="NCBIfam" id="TIGR00328">
    <property type="entry name" value="flhB"/>
    <property type="match status" value="1"/>
</dbReference>
<keyword evidence="10 12" id="KW-0472">Membrane</keyword>
<evidence type="ECO:0000256" key="3">
    <source>
        <dbReference type="ARBA" id="ARBA00021622"/>
    </source>
</evidence>
<accession>A0ABT6N871</accession>
<dbReference type="InterPro" id="IPR006135">
    <property type="entry name" value="T3SS_substrate_exporter"/>
</dbReference>
<keyword evidence="6 12" id="KW-0812">Transmembrane</keyword>
<evidence type="ECO:0000256" key="5">
    <source>
        <dbReference type="ARBA" id="ARBA00022475"/>
    </source>
</evidence>
<comment type="subcellular location">
    <subcellularLocation>
        <location evidence="1">Cell membrane</location>
        <topology evidence="1">Multi-pass membrane protein</topology>
    </subcellularLocation>
</comment>
<feature type="transmembrane region" description="Helical" evidence="12">
    <location>
        <begin position="192"/>
        <end position="218"/>
    </location>
</feature>
<dbReference type="PANTHER" id="PTHR30531:SF12">
    <property type="entry name" value="FLAGELLAR BIOSYNTHETIC PROTEIN FLHB"/>
    <property type="match status" value="1"/>
</dbReference>
<evidence type="ECO:0000256" key="1">
    <source>
        <dbReference type="ARBA" id="ARBA00004651"/>
    </source>
</evidence>
<evidence type="ECO:0000256" key="7">
    <source>
        <dbReference type="ARBA" id="ARBA00022795"/>
    </source>
</evidence>
<feature type="transmembrane region" description="Helical" evidence="12">
    <location>
        <begin position="103"/>
        <end position="124"/>
    </location>
</feature>
<evidence type="ECO:0000256" key="13">
    <source>
        <dbReference type="SAM" id="MobiDB-lite"/>
    </source>
</evidence>
<dbReference type="Gene3D" id="6.10.250.2080">
    <property type="match status" value="1"/>
</dbReference>
<evidence type="ECO:0000256" key="8">
    <source>
        <dbReference type="ARBA" id="ARBA00022927"/>
    </source>
</evidence>
<sequence length="361" mass="40879">MLRYFDLQLFSEEKTEQPTSKKMQDSREKGQIPQSKDLNGAVSLLAVFMAFSFFSNYYVENLIGYYQFAMNLTVDTASLFSSNGINKFMSETIFFILKMSLPLLLVALVSGLLLSYIQVGFIFTTETIKPKLEKINPLKGLKNMFSTRSLVEMLKSVSKAVLLLYVAISYIAGHMRELLITQELELGPIVLVMWSLIYGVVIRCAILLFVIAVFDFAYKRWKNNKDLMMSKQEIKEEYKQSEGDPQLKSKIKEKQRTLAMSRMMQEVPKADVIITNPTHFAVALKYDASIGDAPLVTAKGQDLIAQNIKRIASENNVPIVENKPLAQTIYKTVDIGSFIPGDLYEAVAEVLAYVYSLKKKN</sequence>
<dbReference type="EMBL" id="JARYZI010000001">
    <property type="protein sequence ID" value="MDH8676614.1"/>
    <property type="molecule type" value="Genomic_DNA"/>
</dbReference>
<evidence type="ECO:0000256" key="12">
    <source>
        <dbReference type="RuleBase" id="RU364091"/>
    </source>
</evidence>
<keyword evidence="8 12" id="KW-0653">Protein transport</keyword>
<keyword evidence="15" id="KW-1185">Reference proteome</keyword>
<dbReference type="Proteomes" id="UP001158045">
    <property type="component" value="Unassembled WGS sequence"/>
</dbReference>
<dbReference type="InterPro" id="IPR006136">
    <property type="entry name" value="FlhB"/>
</dbReference>
<comment type="function">
    <text evidence="12">Required for formation of the rod structure in the basal body of the flagellar apparatus. Together with FliI and FliH, may constitute the export apparatus of flagellin.</text>
</comment>
<evidence type="ECO:0000256" key="11">
    <source>
        <dbReference type="ARBA" id="ARBA00023225"/>
    </source>
</evidence>
<organism evidence="14 15">
    <name type="scientific">Fusibacter bizertensis</name>
    <dbReference type="NCBI Taxonomy" id="1488331"/>
    <lineage>
        <taxon>Bacteria</taxon>
        <taxon>Bacillati</taxon>
        <taxon>Bacillota</taxon>
        <taxon>Clostridia</taxon>
        <taxon>Eubacteriales</taxon>
        <taxon>Eubacteriales Family XII. Incertae Sedis</taxon>
        <taxon>Fusibacter</taxon>
    </lineage>
</organism>
<keyword evidence="5 12" id="KW-1003">Cell membrane</keyword>
<evidence type="ECO:0000256" key="9">
    <source>
        <dbReference type="ARBA" id="ARBA00022989"/>
    </source>
</evidence>
<evidence type="ECO:0000313" key="14">
    <source>
        <dbReference type="EMBL" id="MDH8676614.1"/>
    </source>
</evidence>
<comment type="caution">
    <text evidence="14">The sequence shown here is derived from an EMBL/GenBank/DDBJ whole genome shotgun (WGS) entry which is preliminary data.</text>
</comment>
<keyword evidence="9 12" id="KW-1133">Transmembrane helix</keyword>
<dbReference type="Gene3D" id="3.40.1690.10">
    <property type="entry name" value="secretion proteins EscU"/>
    <property type="match status" value="1"/>
</dbReference>
<keyword evidence="14" id="KW-0969">Cilium</keyword>
<feature type="transmembrane region" description="Helical" evidence="12">
    <location>
        <begin position="153"/>
        <end position="172"/>
    </location>
</feature>
<feature type="region of interest" description="Disordered" evidence="13">
    <location>
        <begin position="15"/>
        <end position="34"/>
    </location>
</feature>
<name>A0ABT6N871_9FIRM</name>
<evidence type="ECO:0000256" key="6">
    <source>
        <dbReference type="ARBA" id="ARBA00022692"/>
    </source>
</evidence>
<protein>
    <recommendedName>
        <fullName evidence="3 12">Flagellar biosynthetic protein FlhB</fullName>
    </recommendedName>
</protein>
<dbReference type="SUPFAM" id="SSF160544">
    <property type="entry name" value="EscU C-terminal domain-like"/>
    <property type="match status" value="1"/>
</dbReference>
<dbReference type="Pfam" id="PF01312">
    <property type="entry name" value="Bac_export_2"/>
    <property type="match status" value="1"/>
</dbReference>
<keyword evidence="14" id="KW-0966">Cell projection</keyword>
<keyword evidence="11 12" id="KW-1006">Bacterial flagellum protein export</keyword>
<dbReference type="InterPro" id="IPR029025">
    <property type="entry name" value="T3SS_substrate_exporter_C"/>
</dbReference>
<evidence type="ECO:0000256" key="2">
    <source>
        <dbReference type="ARBA" id="ARBA00010690"/>
    </source>
</evidence>
<comment type="similarity">
    <text evidence="2 12">Belongs to the type III secretion exporter family.</text>
</comment>
<dbReference type="PANTHER" id="PTHR30531">
    <property type="entry name" value="FLAGELLAR BIOSYNTHETIC PROTEIN FLHB"/>
    <property type="match status" value="1"/>
</dbReference>
<feature type="transmembrane region" description="Helical" evidence="12">
    <location>
        <begin position="38"/>
        <end position="59"/>
    </location>
</feature>
<proteinExistence type="inferred from homology"/>
<gene>
    <name evidence="12 14" type="primary">flhB</name>
    <name evidence="14" type="ORF">QE109_00575</name>
</gene>
<dbReference type="RefSeq" id="WP_281092412.1">
    <property type="nucleotide sequence ID" value="NZ_JARYZI010000001.1"/>
</dbReference>
<keyword evidence="14" id="KW-0282">Flagellum</keyword>
<evidence type="ECO:0000256" key="10">
    <source>
        <dbReference type="ARBA" id="ARBA00023136"/>
    </source>
</evidence>